<dbReference type="PANTHER" id="PTHR20883:SF48">
    <property type="entry name" value="ECTOINE DIOXYGENASE"/>
    <property type="match status" value="1"/>
</dbReference>
<feature type="region of interest" description="Disordered" evidence="1">
    <location>
        <begin position="263"/>
        <end position="283"/>
    </location>
</feature>
<proteinExistence type="predicted"/>
<protein>
    <submittedName>
        <fullName evidence="2">Phytanoyl-CoA dioxygenase family protein</fullName>
    </submittedName>
</protein>
<evidence type="ECO:0000313" key="2">
    <source>
        <dbReference type="EMBL" id="MYD91542.1"/>
    </source>
</evidence>
<keyword evidence="2" id="KW-0223">Dioxygenase</keyword>
<dbReference type="EMBL" id="VXPY01000100">
    <property type="protein sequence ID" value="MYD91542.1"/>
    <property type="molecule type" value="Genomic_DNA"/>
</dbReference>
<organism evidence="2">
    <name type="scientific">Caldilineaceae bacterium SB0662_bin_9</name>
    <dbReference type="NCBI Taxonomy" id="2605258"/>
    <lineage>
        <taxon>Bacteria</taxon>
        <taxon>Bacillati</taxon>
        <taxon>Chloroflexota</taxon>
        <taxon>Caldilineae</taxon>
        <taxon>Caldilineales</taxon>
        <taxon>Caldilineaceae</taxon>
    </lineage>
</organism>
<gene>
    <name evidence="2" type="ORF">F4Y08_14615</name>
</gene>
<sequence length="283" mass="32213">MAATQDTILEAFPDLERVKRFFPLGVDNPTTLTIAQVERFNREGFLSPLDVFSDEEIQIHREFFDRCLAEAAARGWNSYSINGWHARLRTLWDLVCEPRILDYVQDLLGEDLICWGTHYFCKMPGDGKAVAWHQDASYWPITPSKTVTVWLAIDDATVENGAMQVIPTTHLQGQLAYSESDASENNVLNQTVHGVERFGVEPVPLVMRAGQMSLHTDWLLHGSEPNNSPHRRCGLTMRFVSPDVEAKKGWNRQGILCRGEDHYGHWPHVPRPESDHIPDRRSA</sequence>
<dbReference type="SUPFAM" id="SSF51197">
    <property type="entry name" value="Clavaminate synthase-like"/>
    <property type="match status" value="1"/>
</dbReference>
<dbReference type="InterPro" id="IPR008775">
    <property type="entry name" value="Phytyl_CoA_dOase-like"/>
</dbReference>
<dbReference type="GO" id="GO:0005506">
    <property type="term" value="F:iron ion binding"/>
    <property type="evidence" value="ECO:0007669"/>
    <property type="project" value="UniProtKB-ARBA"/>
</dbReference>
<accession>A0A6B1DY12</accession>
<keyword evidence="2" id="KW-0560">Oxidoreductase</keyword>
<comment type="caution">
    <text evidence="2">The sequence shown here is derived from an EMBL/GenBank/DDBJ whole genome shotgun (WGS) entry which is preliminary data.</text>
</comment>
<evidence type="ECO:0000256" key="1">
    <source>
        <dbReference type="SAM" id="MobiDB-lite"/>
    </source>
</evidence>
<dbReference type="Pfam" id="PF05721">
    <property type="entry name" value="PhyH"/>
    <property type="match status" value="1"/>
</dbReference>
<dbReference type="AlphaFoldDB" id="A0A6B1DY12"/>
<reference evidence="2" key="1">
    <citation type="submission" date="2019-09" db="EMBL/GenBank/DDBJ databases">
        <title>Characterisation of the sponge microbiome using genome-centric metagenomics.</title>
        <authorList>
            <person name="Engelberts J.P."/>
            <person name="Robbins S.J."/>
            <person name="De Goeij J.M."/>
            <person name="Aranda M."/>
            <person name="Bell S.C."/>
            <person name="Webster N.S."/>
        </authorList>
    </citation>
    <scope>NUCLEOTIDE SEQUENCE</scope>
    <source>
        <strain evidence="2">SB0662_bin_9</strain>
    </source>
</reference>
<dbReference type="PANTHER" id="PTHR20883">
    <property type="entry name" value="PHYTANOYL-COA DIOXYGENASE DOMAIN CONTAINING 1"/>
    <property type="match status" value="1"/>
</dbReference>
<dbReference type="Gene3D" id="2.60.120.620">
    <property type="entry name" value="q2cbj1_9rhob like domain"/>
    <property type="match status" value="1"/>
</dbReference>
<dbReference type="GO" id="GO:0016706">
    <property type="term" value="F:2-oxoglutarate-dependent dioxygenase activity"/>
    <property type="evidence" value="ECO:0007669"/>
    <property type="project" value="UniProtKB-ARBA"/>
</dbReference>
<name>A0A6B1DY12_9CHLR</name>